<dbReference type="SMART" id="SM01017">
    <property type="entry name" value="Arrestin_C"/>
    <property type="match status" value="1"/>
</dbReference>
<protein>
    <submittedName>
        <fullName evidence="4">Arrestin C-terminal-like domain-containing protein</fullName>
    </submittedName>
</protein>
<evidence type="ECO:0000256" key="1">
    <source>
        <dbReference type="SAM" id="MobiDB-lite"/>
    </source>
</evidence>
<dbReference type="PANTHER" id="PTHR11188">
    <property type="entry name" value="ARRESTIN DOMAIN CONTAINING PROTEIN"/>
    <property type="match status" value="1"/>
</dbReference>
<dbReference type="GO" id="GO:0005737">
    <property type="term" value="C:cytoplasm"/>
    <property type="evidence" value="ECO:0007669"/>
    <property type="project" value="TreeGrafter"/>
</dbReference>
<organism evidence="3 4">
    <name type="scientific">Mesorhabditis belari</name>
    <dbReference type="NCBI Taxonomy" id="2138241"/>
    <lineage>
        <taxon>Eukaryota</taxon>
        <taxon>Metazoa</taxon>
        <taxon>Ecdysozoa</taxon>
        <taxon>Nematoda</taxon>
        <taxon>Chromadorea</taxon>
        <taxon>Rhabditida</taxon>
        <taxon>Rhabditina</taxon>
        <taxon>Rhabditomorpha</taxon>
        <taxon>Rhabditoidea</taxon>
        <taxon>Rhabditidae</taxon>
        <taxon>Mesorhabditinae</taxon>
        <taxon>Mesorhabditis</taxon>
    </lineage>
</organism>
<name>A0AAF3FGY4_9BILA</name>
<reference evidence="4" key="1">
    <citation type="submission" date="2024-02" db="UniProtKB">
        <authorList>
            <consortium name="WormBaseParasite"/>
        </authorList>
    </citation>
    <scope>IDENTIFICATION</scope>
</reference>
<dbReference type="InterPro" id="IPR014752">
    <property type="entry name" value="Arrestin-like_C"/>
</dbReference>
<dbReference type="WBParaSite" id="MBELARI_LOCUS5912">
    <property type="protein sequence ID" value="MBELARI_LOCUS5912"/>
    <property type="gene ID" value="MBELARI_LOCUS5912"/>
</dbReference>
<feature type="domain" description="Arrestin C-terminal-like" evidence="2">
    <location>
        <begin position="170"/>
        <end position="294"/>
    </location>
</feature>
<dbReference type="Gene3D" id="2.60.40.640">
    <property type="match status" value="1"/>
</dbReference>
<dbReference type="InterPro" id="IPR011022">
    <property type="entry name" value="Arrestin_C-like"/>
</dbReference>
<dbReference type="SUPFAM" id="SSF81296">
    <property type="entry name" value="E set domains"/>
    <property type="match status" value="1"/>
</dbReference>
<dbReference type="Pfam" id="PF02752">
    <property type="entry name" value="Arrestin_C"/>
    <property type="match status" value="1"/>
</dbReference>
<evidence type="ECO:0000313" key="3">
    <source>
        <dbReference type="Proteomes" id="UP000887575"/>
    </source>
</evidence>
<dbReference type="InterPro" id="IPR014756">
    <property type="entry name" value="Ig_E-set"/>
</dbReference>
<evidence type="ECO:0000259" key="2">
    <source>
        <dbReference type="SMART" id="SM01017"/>
    </source>
</evidence>
<keyword evidence="3" id="KW-1185">Reference proteome</keyword>
<dbReference type="GO" id="GO:0015031">
    <property type="term" value="P:protein transport"/>
    <property type="evidence" value="ECO:0007669"/>
    <property type="project" value="TreeGrafter"/>
</dbReference>
<sequence length="404" mass="45680">MGKKKAIRIIFQENPIETGREYPIVFEFRIRDRIEVIEVGGVFEGVCRCTVDGQDTVQTVINVPLDLSQLLVHQVMHKGKSVLPSGIFRVPGVINIATDTPGSIRGKFGAIAYRFRVHLKARKNNEEAMLENEREIDVIGSVSMSSFPEFEKPVHMQRHLKRKFLCFNILDANVKLEIEKAAFMPGEHVLVSGEVTNGVHSSNLRSITLELRQRTAYKSGDGTRNESHTIRRAVCGACPSGDSMKIHHSLQVPPDLYPTLLTANSAIQVTYSILVASAGYFEVEVPIFVGNRTMMMPRAIRQSASMNSIDSFEKSSFCSSSLHSDPYYYVPFEEFSDRPPPYPGRQAGPYFIPIHVQPRVFRPVFEMPFREFPPQYSPPLRPQFSSSNPSQQNDQRFLKIEEID</sequence>
<dbReference type="PANTHER" id="PTHR11188:SF81">
    <property type="entry name" value="ARRESTIN C-TERMINAL-LIKE DOMAIN-CONTAINING PROTEIN"/>
    <property type="match status" value="1"/>
</dbReference>
<feature type="region of interest" description="Disordered" evidence="1">
    <location>
        <begin position="378"/>
        <end position="404"/>
    </location>
</feature>
<proteinExistence type="predicted"/>
<accession>A0AAF3FGY4</accession>
<dbReference type="Proteomes" id="UP000887575">
    <property type="component" value="Unassembled WGS sequence"/>
</dbReference>
<feature type="compositionally biased region" description="Low complexity" evidence="1">
    <location>
        <begin position="382"/>
        <end position="395"/>
    </location>
</feature>
<dbReference type="InterPro" id="IPR050357">
    <property type="entry name" value="Arrestin_domain-protein"/>
</dbReference>
<dbReference type="AlphaFoldDB" id="A0AAF3FGY4"/>
<evidence type="ECO:0000313" key="4">
    <source>
        <dbReference type="WBParaSite" id="MBELARI_LOCUS5912"/>
    </source>
</evidence>